<reference evidence="9 10" key="1">
    <citation type="submission" date="2016-10" db="EMBL/GenBank/DDBJ databases">
        <title>Description of Gloeomargarita lithophora gen. nov., sp. nov., a thylakoid-bearing basal-branching cyanobacterium with intracellular carbonates, and proposal for Gloeomargaritales ord. nov.</title>
        <authorList>
            <person name="Moreira D."/>
            <person name="Tavera R."/>
            <person name="Benzerara K."/>
            <person name="Skouri-Panet F."/>
            <person name="Couradeau E."/>
            <person name="Gerard E."/>
            <person name="Loussert C."/>
            <person name="Novelo E."/>
            <person name="Zivanovic Y."/>
            <person name="Lopez-Garcia P."/>
        </authorList>
    </citation>
    <scope>NUCLEOTIDE SEQUENCE [LARGE SCALE GENOMIC DNA]</scope>
    <source>
        <strain evidence="9 10">D10</strain>
    </source>
</reference>
<evidence type="ECO:0000256" key="5">
    <source>
        <dbReference type="ARBA" id="ARBA00023274"/>
    </source>
</evidence>
<dbReference type="HAMAP" id="MF_00360">
    <property type="entry name" value="Ribosomal_bS6"/>
    <property type="match status" value="1"/>
</dbReference>
<dbReference type="GO" id="GO:0005737">
    <property type="term" value="C:cytoplasm"/>
    <property type="evidence" value="ECO:0007669"/>
    <property type="project" value="UniProtKB-ARBA"/>
</dbReference>
<dbReference type="KEGG" id="glt:GlitD10_2045"/>
<dbReference type="Pfam" id="PF01250">
    <property type="entry name" value="Ribosomal_S6"/>
    <property type="match status" value="1"/>
</dbReference>
<dbReference type="RefSeq" id="WP_071454819.1">
    <property type="nucleotide sequence ID" value="NZ_CP017675.1"/>
</dbReference>
<gene>
    <name evidence="8 9" type="primary">rpsF</name>
    <name evidence="8" type="synonym">rps6</name>
    <name evidence="9" type="ORF">GlitD10_2045</name>
</gene>
<dbReference type="STRING" id="1188229.GlitD10_2045"/>
<dbReference type="CDD" id="cd15487">
    <property type="entry name" value="bS6_chloro_cyano"/>
    <property type="match status" value="1"/>
</dbReference>
<evidence type="ECO:0000313" key="9">
    <source>
        <dbReference type="EMBL" id="APB34371.1"/>
    </source>
</evidence>
<accession>A0A1J0AEP9</accession>
<comment type="similarity">
    <text evidence="1 8">Belongs to the bacterial ribosomal protein bS6 family.</text>
</comment>
<dbReference type="GO" id="GO:0006412">
    <property type="term" value="P:translation"/>
    <property type="evidence" value="ECO:0007669"/>
    <property type="project" value="UniProtKB-UniRule"/>
</dbReference>
<dbReference type="Proteomes" id="UP000180235">
    <property type="component" value="Chromosome"/>
</dbReference>
<dbReference type="SUPFAM" id="SSF54995">
    <property type="entry name" value="Ribosomal protein S6"/>
    <property type="match status" value="1"/>
</dbReference>
<dbReference type="GO" id="GO:0005840">
    <property type="term" value="C:ribosome"/>
    <property type="evidence" value="ECO:0007669"/>
    <property type="project" value="UniProtKB-KW"/>
</dbReference>
<dbReference type="NCBIfam" id="TIGR00166">
    <property type="entry name" value="S6"/>
    <property type="match status" value="1"/>
</dbReference>
<dbReference type="GO" id="GO:0070181">
    <property type="term" value="F:small ribosomal subunit rRNA binding"/>
    <property type="evidence" value="ECO:0007669"/>
    <property type="project" value="TreeGrafter"/>
</dbReference>
<dbReference type="GO" id="GO:0003735">
    <property type="term" value="F:structural constituent of ribosome"/>
    <property type="evidence" value="ECO:0007669"/>
    <property type="project" value="InterPro"/>
</dbReference>
<evidence type="ECO:0000256" key="1">
    <source>
        <dbReference type="ARBA" id="ARBA00009512"/>
    </source>
</evidence>
<evidence type="ECO:0000256" key="8">
    <source>
        <dbReference type="HAMAP-Rule" id="MF_00360"/>
    </source>
</evidence>
<dbReference type="AlphaFoldDB" id="A0A1J0AEP9"/>
<evidence type="ECO:0000256" key="6">
    <source>
        <dbReference type="ARBA" id="ARBA00035104"/>
    </source>
</evidence>
<evidence type="ECO:0000313" key="10">
    <source>
        <dbReference type="Proteomes" id="UP000180235"/>
    </source>
</evidence>
<dbReference type="GO" id="GO:1990904">
    <property type="term" value="C:ribonucleoprotein complex"/>
    <property type="evidence" value="ECO:0007669"/>
    <property type="project" value="UniProtKB-KW"/>
</dbReference>
<keyword evidence="5 8" id="KW-0687">Ribonucleoprotein</keyword>
<proteinExistence type="inferred from homology"/>
<protein>
    <recommendedName>
        <fullName evidence="7 8">Small ribosomal subunit protein bS6</fullName>
    </recommendedName>
</protein>
<dbReference type="PANTHER" id="PTHR21011">
    <property type="entry name" value="MITOCHONDRIAL 28S RIBOSOMAL PROTEIN S6"/>
    <property type="match status" value="1"/>
</dbReference>
<sequence>MTVALKPFYETMYILRPDLGEELTQQAIEKFKTTLGDLGGEEIQVLNRGRRRLAYPIRKFSDGIYIQLNYYGGSNTVTAFERAMRLSEDVMRYLTIAQEPPEPIPGAEPLDIATPE</sequence>
<dbReference type="InterPro" id="IPR014717">
    <property type="entry name" value="Transl_elong_EF1B/ribsomal_bS6"/>
</dbReference>
<dbReference type="InterPro" id="IPR000529">
    <property type="entry name" value="Ribosomal_bS6"/>
</dbReference>
<dbReference type="PANTHER" id="PTHR21011:SF1">
    <property type="entry name" value="SMALL RIBOSOMAL SUBUNIT PROTEIN BS6M"/>
    <property type="match status" value="1"/>
</dbReference>
<dbReference type="InterPro" id="IPR020814">
    <property type="entry name" value="Ribosomal_S6_plastid/chlpt"/>
</dbReference>
<dbReference type="Gene3D" id="3.30.70.60">
    <property type="match status" value="1"/>
</dbReference>
<dbReference type="InterPro" id="IPR035980">
    <property type="entry name" value="Ribosomal_bS6_sf"/>
</dbReference>
<evidence type="ECO:0000256" key="4">
    <source>
        <dbReference type="ARBA" id="ARBA00022980"/>
    </source>
</evidence>
<keyword evidence="3 8" id="KW-0694">RNA-binding</keyword>
<comment type="function">
    <text evidence="6 8">Binds together with bS18 to 16S ribosomal RNA.</text>
</comment>
<evidence type="ECO:0000256" key="2">
    <source>
        <dbReference type="ARBA" id="ARBA00022730"/>
    </source>
</evidence>
<dbReference type="EMBL" id="CP017675">
    <property type="protein sequence ID" value="APB34371.1"/>
    <property type="molecule type" value="Genomic_DNA"/>
</dbReference>
<keyword evidence="10" id="KW-1185">Reference proteome</keyword>
<dbReference type="PROSITE" id="PS01048">
    <property type="entry name" value="RIBOSOMAL_S6"/>
    <property type="match status" value="1"/>
</dbReference>
<organism evidence="9 10">
    <name type="scientific">Gloeomargarita lithophora Alchichica-D10</name>
    <dbReference type="NCBI Taxonomy" id="1188229"/>
    <lineage>
        <taxon>Bacteria</taxon>
        <taxon>Bacillati</taxon>
        <taxon>Cyanobacteriota</taxon>
        <taxon>Cyanophyceae</taxon>
        <taxon>Gloeomargaritales</taxon>
        <taxon>Gloeomargaritaceae</taxon>
        <taxon>Gloeomargarita</taxon>
    </lineage>
</organism>
<name>A0A1J0AEP9_9CYAN</name>
<evidence type="ECO:0000256" key="3">
    <source>
        <dbReference type="ARBA" id="ARBA00022884"/>
    </source>
</evidence>
<evidence type="ECO:0000256" key="7">
    <source>
        <dbReference type="ARBA" id="ARBA00035294"/>
    </source>
</evidence>
<keyword evidence="4 8" id="KW-0689">Ribosomal protein</keyword>
<keyword evidence="2 8" id="KW-0699">rRNA-binding</keyword>
<dbReference type="InterPro" id="IPR020815">
    <property type="entry name" value="Ribosomal_bS6_CS"/>
</dbReference>